<evidence type="ECO:0000313" key="4">
    <source>
        <dbReference type="Proteomes" id="UP001175226"/>
    </source>
</evidence>
<feature type="chain" id="PRO_5041362903" evidence="2">
    <location>
        <begin position="21"/>
        <end position="1062"/>
    </location>
</feature>
<name>A0AA39MJ70_9AGAR</name>
<organism evidence="3 4">
    <name type="scientific">Armillaria borealis</name>
    <dbReference type="NCBI Taxonomy" id="47425"/>
    <lineage>
        <taxon>Eukaryota</taxon>
        <taxon>Fungi</taxon>
        <taxon>Dikarya</taxon>
        <taxon>Basidiomycota</taxon>
        <taxon>Agaricomycotina</taxon>
        <taxon>Agaricomycetes</taxon>
        <taxon>Agaricomycetidae</taxon>
        <taxon>Agaricales</taxon>
        <taxon>Marasmiineae</taxon>
        <taxon>Physalacriaceae</taxon>
        <taxon>Armillaria</taxon>
    </lineage>
</organism>
<feature type="compositionally biased region" description="Polar residues" evidence="1">
    <location>
        <begin position="677"/>
        <end position="687"/>
    </location>
</feature>
<dbReference type="AlphaFoldDB" id="A0AA39MJ70"/>
<gene>
    <name evidence="3" type="ORF">EV421DRAFT_1740109</name>
</gene>
<protein>
    <submittedName>
        <fullName evidence="3">Uncharacterized protein</fullName>
    </submittedName>
</protein>
<evidence type="ECO:0000256" key="1">
    <source>
        <dbReference type="SAM" id="MobiDB-lite"/>
    </source>
</evidence>
<comment type="caution">
    <text evidence="3">The sequence shown here is derived from an EMBL/GenBank/DDBJ whole genome shotgun (WGS) entry which is preliminary data.</text>
</comment>
<dbReference type="Proteomes" id="UP001175226">
    <property type="component" value="Unassembled WGS sequence"/>
</dbReference>
<feature type="compositionally biased region" description="Basic and acidic residues" evidence="1">
    <location>
        <begin position="1001"/>
        <end position="1040"/>
    </location>
</feature>
<feature type="region of interest" description="Disordered" evidence="1">
    <location>
        <begin position="532"/>
        <end position="561"/>
    </location>
</feature>
<feature type="signal peptide" evidence="2">
    <location>
        <begin position="1"/>
        <end position="20"/>
    </location>
</feature>
<evidence type="ECO:0000313" key="3">
    <source>
        <dbReference type="EMBL" id="KAK0435649.1"/>
    </source>
</evidence>
<feature type="region of interest" description="Disordered" evidence="1">
    <location>
        <begin position="676"/>
        <end position="699"/>
    </location>
</feature>
<accession>A0AA39MJ70</accession>
<feature type="compositionally biased region" description="Low complexity" evidence="1">
    <location>
        <begin position="542"/>
        <end position="561"/>
    </location>
</feature>
<keyword evidence="2" id="KW-0732">Signal</keyword>
<dbReference type="EMBL" id="JAUEPT010000061">
    <property type="protein sequence ID" value="KAK0435649.1"/>
    <property type="molecule type" value="Genomic_DNA"/>
</dbReference>
<feature type="region of interest" description="Disordered" evidence="1">
    <location>
        <begin position="1001"/>
        <end position="1062"/>
    </location>
</feature>
<proteinExistence type="predicted"/>
<keyword evidence="4" id="KW-1185">Reference proteome</keyword>
<evidence type="ECO:0000256" key="2">
    <source>
        <dbReference type="SAM" id="SignalP"/>
    </source>
</evidence>
<feature type="region of interest" description="Disordered" evidence="1">
    <location>
        <begin position="468"/>
        <end position="510"/>
    </location>
</feature>
<sequence length="1062" mass="118265">MTGCFVMLSLLCTVSLPAIGRNRTSQTKKDPKVKAPKIKGTQLIRVNQKERKDPKWNVHANAHLPNDAFFAGGNDFSYKSPVWEGDVGHGRWDDDAAKLEGSMGNRWTTATQFCFLARCQDAHKASTDEGTVHAFLGAVSNLFMHRWPPVYDGMIIDNMGHARTVDPKLLEVISSPEDAPFPRMDRGFLDLGPDLCLDGCELVEITDERRLELGFILEAQRIVKQWFPNNLKNKRGRAILGMKLKADLRHPPSLQHVYSHLLYDECQIGTKVVMEAEKLGVSRNNINIINRVTGEEWEKESEDVKQTIIKLHEEQKALSMAIKEHRIDNIKLTAEQKSAWEYGTKLKSGENFFNRFDKDAVAGLVPGGLPGDKRKATGYFIGPLLAHMRNVERLICALISGVQVELMHKPMSDSEAMEVDPLPCDVPEANNDVAMPSNDADSASKAILHPSPTPDDNPFPDFASKVILHPSPTPDNDPLPDFISPLPTPNFDPISSSATEAFPDQPAPEIAPDWDTFSMMFMPSQNTPVYNNDDVFLPSPPEGSFSSLEPEGSSSSFSSLDPDDLSFSLDAQAQPSGDGLDNATVWSESLMWQCYQDLLASFSAPNPSYPGGPSFDSNMPPIEPAPPLASPAAPTLLPSSGPTVPVSNELMLANATTTVVHQKPTLDELRVKAPRRTPSNKPVQQIPTPDIPWQAQNRKAPSSREITTLVSIEPSLPPWQTQTLTSMRESTFGTDWDAILEKWDALEAILIRENCLGKLLKKQPSVLKKWLDGPRSFTDPLVISNIDQFGITMVQWWNSLQPNWRQTMEGMPLPNCAGPLTCLHKGGQNGIVSMLFGVFWWRRNCDGPSEWSLLRPQSAAVYPSLNHDVNLDTSSFVTLIYTHRSPSFIGTNNTYHQPNASPSAVQAPTSSPLALMLFFVHVYSMWFAEFYPMHAELLNGLYDALRRERKLPSPDHPHVTVRVYDTQYLLGADVYLALQALPRSNNILTIVYTIKLRNRERPKGGQDKKGMRREPMEKRDRSQMVFGERVRRDSQGDDGQRVATPVSAKRTGPLDPGMKYGN</sequence>
<reference evidence="3" key="1">
    <citation type="submission" date="2023-06" db="EMBL/GenBank/DDBJ databases">
        <authorList>
            <consortium name="Lawrence Berkeley National Laboratory"/>
            <person name="Ahrendt S."/>
            <person name="Sahu N."/>
            <person name="Indic B."/>
            <person name="Wong-Bajracharya J."/>
            <person name="Merenyi Z."/>
            <person name="Ke H.-M."/>
            <person name="Monk M."/>
            <person name="Kocsube S."/>
            <person name="Drula E."/>
            <person name="Lipzen A."/>
            <person name="Balint B."/>
            <person name="Henrissat B."/>
            <person name="Andreopoulos B."/>
            <person name="Martin F.M."/>
            <person name="Harder C.B."/>
            <person name="Rigling D."/>
            <person name="Ford K.L."/>
            <person name="Foster G.D."/>
            <person name="Pangilinan J."/>
            <person name="Papanicolaou A."/>
            <person name="Barry K."/>
            <person name="LaButti K."/>
            <person name="Viragh M."/>
            <person name="Koriabine M."/>
            <person name="Yan M."/>
            <person name="Riley R."/>
            <person name="Champramary S."/>
            <person name="Plett K.L."/>
            <person name="Tsai I.J."/>
            <person name="Slot J."/>
            <person name="Sipos G."/>
            <person name="Plett J."/>
            <person name="Nagy L.G."/>
            <person name="Grigoriev I.V."/>
        </authorList>
    </citation>
    <scope>NUCLEOTIDE SEQUENCE</scope>
    <source>
        <strain evidence="3">FPL87.14</strain>
    </source>
</reference>